<dbReference type="GO" id="GO:0046491">
    <property type="term" value="P:L-methylmalonyl-CoA metabolic process"/>
    <property type="evidence" value="ECO:0007669"/>
    <property type="project" value="TreeGrafter"/>
</dbReference>
<dbReference type="EMBL" id="FOGB01000004">
    <property type="protein sequence ID" value="SEQ50194.1"/>
    <property type="molecule type" value="Genomic_DNA"/>
</dbReference>
<sequence>MKILLENNFNGLQHIGIPVTDIQRSITFYHRLGFTAVMEKTFPEGDGETTAIMMQRAGVIIELYQLPQSQLEEIANRRDGTVDHIAFSVTDIQAAFDEMKTAGEDIIETAPIHLDFWKNGCQYFAIRGPDGEKLEFNQIL</sequence>
<dbReference type="RefSeq" id="WP_091356635.1">
    <property type="nucleotide sequence ID" value="NZ_AP025284.1"/>
</dbReference>
<dbReference type="SUPFAM" id="SSF54593">
    <property type="entry name" value="Glyoxalase/Bleomycin resistance protein/Dihydroxybiphenyl dioxygenase"/>
    <property type="match status" value="1"/>
</dbReference>
<gene>
    <name evidence="3" type="ORF">SAMN03080615_01716</name>
</gene>
<dbReference type="InterPro" id="IPR018146">
    <property type="entry name" value="Glyoxalase_1_CS"/>
</dbReference>
<keyword evidence="3" id="KW-0456">Lyase</keyword>
<dbReference type="STRING" id="355243.SAMN03080615_01716"/>
<dbReference type="GO" id="GO:0046872">
    <property type="term" value="F:metal ion binding"/>
    <property type="evidence" value="ECO:0007669"/>
    <property type="project" value="UniProtKB-KW"/>
</dbReference>
<dbReference type="AlphaFoldDB" id="A0A1H9GJG6"/>
<name>A0A1H9GJG6_9GAMM</name>
<evidence type="ECO:0000256" key="1">
    <source>
        <dbReference type="ARBA" id="ARBA00022723"/>
    </source>
</evidence>
<dbReference type="OrthoDB" id="9812656at2"/>
<keyword evidence="4" id="KW-1185">Reference proteome</keyword>
<dbReference type="InterPro" id="IPR004360">
    <property type="entry name" value="Glyas_Fos-R_dOase_dom"/>
</dbReference>
<dbReference type="PROSITE" id="PS51819">
    <property type="entry name" value="VOC"/>
    <property type="match status" value="1"/>
</dbReference>
<protein>
    <submittedName>
        <fullName evidence="3">Lactoylglutathione lyase</fullName>
    </submittedName>
</protein>
<evidence type="ECO:0000313" key="4">
    <source>
        <dbReference type="Proteomes" id="UP000198749"/>
    </source>
</evidence>
<dbReference type="InterPro" id="IPR051785">
    <property type="entry name" value="MMCE/EMCE_epimerase"/>
</dbReference>
<dbReference type="GO" id="GO:0004493">
    <property type="term" value="F:methylmalonyl-CoA epimerase activity"/>
    <property type="evidence" value="ECO:0007669"/>
    <property type="project" value="TreeGrafter"/>
</dbReference>
<keyword evidence="1" id="KW-0479">Metal-binding</keyword>
<evidence type="ECO:0000313" key="3">
    <source>
        <dbReference type="EMBL" id="SEQ50194.1"/>
    </source>
</evidence>
<organism evidence="3 4">
    <name type="scientific">Amphritea atlantica</name>
    <dbReference type="NCBI Taxonomy" id="355243"/>
    <lineage>
        <taxon>Bacteria</taxon>
        <taxon>Pseudomonadati</taxon>
        <taxon>Pseudomonadota</taxon>
        <taxon>Gammaproteobacteria</taxon>
        <taxon>Oceanospirillales</taxon>
        <taxon>Oceanospirillaceae</taxon>
        <taxon>Amphritea</taxon>
    </lineage>
</organism>
<dbReference type="PANTHER" id="PTHR43048">
    <property type="entry name" value="METHYLMALONYL-COA EPIMERASE"/>
    <property type="match status" value="1"/>
</dbReference>
<evidence type="ECO:0000259" key="2">
    <source>
        <dbReference type="PROSITE" id="PS51819"/>
    </source>
</evidence>
<dbReference type="InterPro" id="IPR029068">
    <property type="entry name" value="Glyas_Bleomycin-R_OHBP_Dase"/>
</dbReference>
<dbReference type="PANTHER" id="PTHR43048:SF3">
    <property type="entry name" value="METHYLMALONYL-COA EPIMERASE, MITOCHONDRIAL"/>
    <property type="match status" value="1"/>
</dbReference>
<dbReference type="InterPro" id="IPR037523">
    <property type="entry name" value="VOC_core"/>
</dbReference>
<dbReference type="GO" id="GO:0004462">
    <property type="term" value="F:lactoylglutathione lyase activity"/>
    <property type="evidence" value="ECO:0007669"/>
    <property type="project" value="InterPro"/>
</dbReference>
<dbReference type="Proteomes" id="UP000198749">
    <property type="component" value="Unassembled WGS sequence"/>
</dbReference>
<dbReference type="CDD" id="cd06587">
    <property type="entry name" value="VOC"/>
    <property type="match status" value="1"/>
</dbReference>
<dbReference type="Pfam" id="PF00903">
    <property type="entry name" value="Glyoxalase"/>
    <property type="match status" value="1"/>
</dbReference>
<dbReference type="Gene3D" id="3.10.180.10">
    <property type="entry name" value="2,3-Dihydroxybiphenyl 1,2-Dioxygenase, domain 1"/>
    <property type="match status" value="1"/>
</dbReference>
<proteinExistence type="predicted"/>
<feature type="domain" description="VOC" evidence="2">
    <location>
        <begin position="11"/>
        <end position="139"/>
    </location>
</feature>
<dbReference type="PROSITE" id="PS00934">
    <property type="entry name" value="GLYOXALASE_I_1"/>
    <property type="match status" value="1"/>
</dbReference>
<reference evidence="4" key="1">
    <citation type="submission" date="2016-10" db="EMBL/GenBank/DDBJ databases">
        <authorList>
            <person name="Varghese N."/>
            <person name="Submissions S."/>
        </authorList>
    </citation>
    <scope>NUCLEOTIDE SEQUENCE [LARGE SCALE GENOMIC DNA]</scope>
    <source>
        <strain evidence="4">DSM 18887</strain>
    </source>
</reference>
<accession>A0A1H9GJG6</accession>